<sequence length="196" mass="21246">MRTWSRKSSLGGVKFKSEMDGHEAAVLRSLVESVTGLLDERASSAPQDELAALTGLRTGNSETPDNPVLARLLPDFQRTDPDKVAPDSDDLDDAGANVNGALRSLHEPEIIDAKRESARMLLASLPEAGGKVVLTQEQADAWLSSLNDVRLALGTNLGIDADTPESLEPDDPRAPHLDVYHWLTWMQDSLVQALMP</sequence>
<protein>
    <submittedName>
        <fullName evidence="2">Uncharacterized protein</fullName>
    </submittedName>
</protein>
<reference evidence="2 3" key="1">
    <citation type="journal article" date="2017" name="Poromechanics V (2013)">
        <title>Genomic Characterization of the Arsenic-Tolerant Actinobacterium, &lt;i&gt;Rhodococcus erythropolis&lt;/i&gt; S43.</title>
        <authorList>
            <person name="Retamal-Morales G."/>
            <person name="Mehnert M."/>
            <person name="Schwabe R."/>
            <person name="Tischler D."/>
            <person name="Schloemann M."/>
            <person name="Levican G.J."/>
        </authorList>
    </citation>
    <scope>NUCLEOTIDE SEQUENCE [LARGE SCALE GENOMIC DNA]</scope>
    <source>
        <strain evidence="2 3">S43</strain>
    </source>
</reference>
<dbReference type="Pfam" id="PF09438">
    <property type="entry name" value="DUF2017"/>
    <property type="match status" value="1"/>
</dbReference>
<dbReference type="OrthoDB" id="3268479at2"/>
<dbReference type="RefSeq" id="WP_003945318.1">
    <property type="nucleotide sequence ID" value="NZ_AP018733.1"/>
</dbReference>
<accession>A0A0C3A8R0</accession>
<dbReference type="AlphaFoldDB" id="A0A0C3A8R0"/>
<dbReference type="Proteomes" id="UP000325576">
    <property type="component" value="Unassembled WGS sequence"/>
</dbReference>
<dbReference type="EMBL" id="MRBO01000477">
    <property type="protein sequence ID" value="KAB2584049.1"/>
    <property type="molecule type" value="Genomic_DNA"/>
</dbReference>
<evidence type="ECO:0000313" key="2">
    <source>
        <dbReference type="EMBL" id="KAB2584049.1"/>
    </source>
</evidence>
<proteinExistence type="predicted"/>
<evidence type="ECO:0000313" key="3">
    <source>
        <dbReference type="Proteomes" id="UP000325576"/>
    </source>
</evidence>
<comment type="caution">
    <text evidence="2">The sequence shown here is derived from an EMBL/GenBank/DDBJ whole genome shotgun (WGS) entry which is preliminary data.</text>
</comment>
<name>A0A0C3A8R0_RHOER</name>
<dbReference type="InterPro" id="IPR018561">
    <property type="entry name" value="AosR"/>
</dbReference>
<dbReference type="GeneID" id="57486208"/>
<evidence type="ECO:0000256" key="1">
    <source>
        <dbReference type="SAM" id="MobiDB-lite"/>
    </source>
</evidence>
<gene>
    <name evidence="2" type="ORF">BS297_17505</name>
</gene>
<organism evidence="2 3">
    <name type="scientific">Rhodococcus erythropolis</name>
    <name type="common">Arthrobacter picolinophilus</name>
    <dbReference type="NCBI Taxonomy" id="1833"/>
    <lineage>
        <taxon>Bacteria</taxon>
        <taxon>Bacillati</taxon>
        <taxon>Actinomycetota</taxon>
        <taxon>Actinomycetes</taxon>
        <taxon>Mycobacteriales</taxon>
        <taxon>Nocardiaceae</taxon>
        <taxon>Rhodococcus</taxon>
        <taxon>Rhodococcus erythropolis group</taxon>
    </lineage>
</organism>
<dbReference type="STRING" id="1833.XU06_18185"/>
<feature type="compositionally biased region" description="Basic and acidic residues" evidence="1">
    <location>
        <begin position="77"/>
        <end position="86"/>
    </location>
</feature>
<feature type="region of interest" description="Disordered" evidence="1">
    <location>
        <begin position="75"/>
        <end position="97"/>
    </location>
</feature>